<keyword evidence="2" id="KW-1185">Reference proteome</keyword>
<accession>A0ABZ0MQK4</accession>
<evidence type="ECO:0000313" key="1">
    <source>
        <dbReference type="EMBL" id="WOZ77151.1"/>
    </source>
</evidence>
<organism evidence="1 2">
    <name type="scientific">Kosakonia sacchari</name>
    <dbReference type="NCBI Taxonomy" id="1158459"/>
    <lineage>
        <taxon>Bacteria</taxon>
        <taxon>Pseudomonadati</taxon>
        <taxon>Pseudomonadota</taxon>
        <taxon>Gammaproteobacteria</taxon>
        <taxon>Enterobacterales</taxon>
        <taxon>Enterobacteriaceae</taxon>
        <taxon>Kosakonia</taxon>
    </lineage>
</organism>
<proteinExistence type="predicted"/>
<dbReference type="RefSeq" id="WP_305737343.1">
    <property type="nucleotide sequence ID" value="NZ_CP137744.1"/>
</dbReference>
<reference evidence="1 2" key="1">
    <citation type="submission" date="2023-10" db="EMBL/GenBank/DDBJ databases">
        <title>Genome sequencing of the isolated polysaccharide-producing bacterium Kosakonia sacchari KS2022.</title>
        <authorList>
            <person name="Yi X."/>
        </authorList>
    </citation>
    <scope>NUCLEOTIDE SEQUENCE [LARGE SCALE GENOMIC DNA]</scope>
    <source>
        <strain evidence="1 2">KS2022</strain>
    </source>
</reference>
<name>A0ABZ0MQK4_9ENTR</name>
<dbReference type="EMBL" id="CP137744">
    <property type="protein sequence ID" value="WOZ77151.1"/>
    <property type="molecule type" value="Genomic_DNA"/>
</dbReference>
<evidence type="ECO:0000313" key="2">
    <source>
        <dbReference type="Proteomes" id="UP001302368"/>
    </source>
</evidence>
<gene>
    <name evidence="1" type="ORF">Q8Y70_21710</name>
</gene>
<dbReference type="Proteomes" id="UP001302368">
    <property type="component" value="Chromosome"/>
</dbReference>
<evidence type="ECO:0008006" key="3">
    <source>
        <dbReference type="Google" id="ProtNLM"/>
    </source>
</evidence>
<protein>
    <recommendedName>
        <fullName evidence="3">Fimbrial protein</fullName>
    </recommendedName>
</protein>
<sequence>MSRVTKLFSIISSIFLLIASFHTYGERLSISQEYNSASGNTFVNTTPQSGFCIEHAPLCTDGKTFSLSLHLTATLMKTWILTNAAPRDGVYIKLPGVGGDVRVINAEGKITTVHFRIVGLAANYNTHYDWTFADHINSWVGGSFATAPSPCTSSGIGVALTRDYQFMWRWPKSAVACYKTAAMDLENEPYLLNELSIIYELTNASPQLLVSGDYTGTLHYSVGPGGDIDFGDAYQPSDSSIDIDFRLTVKNEFKITTTADDRQVALQPCKPGKICTPDEGEANWERWMVSRVTPQLTGRSNFGITSTGNFTVYLACADGQVGQDCALKSDNTGQLVPFRASLNLPTNIVDSTTGATVVQRHLNAGKDPSQNIFTTKSAGQDQKGSIDFLVPQRDVEAMLSTRPDTYRGGTTVIFDQSIN</sequence>